<reference evidence="1 2" key="2">
    <citation type="submission" date="2018-11" db="EMBL/GenBank/DDBJ databases">
        <authorList>
            <consortium name="Pathogen Informatics"/>
        </authorList>
    </citation>
    <scope>NUCLEOTIDE SEQUENCE [LARGE SCALE GENOMIC DNA]</scope>
    <source>
        <strain evidence="1 2">Egypt</strain>
    </source>
</reference>
<evidence type="ECO:0000313" key="3">
    <source>
        <dbReference type="WBParaSite" id="ECPE_0001573301-mRNA-1"/>
    </source>
</evidence>
<gene>
    <name evidence="1" type="ORF">ECPE_LOCUS15693</name>
</gene>
<accession>A0A183B908</accession>
<dbReference type="Proteomes" id="UP000272942">
    <property type="component" value="Unassembled WGS sequence"/>
</dbReference>
<reference evidence="3" key="1">
    <citation type="submission" date="2016-06" db="UniProtKB">
        <authorList>
            <consortium name="WormBaseParasite"/>
        </authorList>
    </citation>
    <scope>IDENTIFICATION</scope>
</reference>
<evidence type="ECO:0000313" key="2">
    <source>
        <dbReference type="Proteomes" id="UP000272942"/>
    </source>
</evidence>
<proteinExistence type="predicted"/>
<dbReference type="OrthoDB" id="10063766at2759"/>
<dbReference type="EMBL" id="UZAN01061479">
    <property type="protein sequence ID" value="VDP92965.1"/>
    <property type="molecule type" value="Genomic_DNA"/>
</dbReference>
<organism evidence="3">
    <name type="scientific">Echinostoma caproni</name>
    <dbReference type="NCBI Taxonomy" id="27848"/>
    <lineage>
        <taxon>Eukaryota</taxon>
        <taxon>Metazoa</taxon>
        <taxon>Spiralia</taxon>
        <taxon>Lophotrochozoa</taxon>
        <taxon>Platyhelminthes</taxon>
        <taxon>Trematoda</taxon>
        <taxon>Digenea</taxon>
        <taxon>Plagiorchiida</taxon>
        <taxon>Echinostomata</taxon>
        <taxon>Echinostomatoidea</taxon>
        <taxon>Echinostomatidae</taxon>
        <taxon>Echinostoma</taxon>
    </lineage>
</organism>
<sequence>MDTFRLLYASQLRPRLEYGSAVTYCCTAGVLANLERVQRAATILDVELRGTSYEGYNSVSSCVSAPEGTFHLSEEDPEILGSDLQQYFLLRTEDRMRRHSLTLRKLQLVGLPLVYRLSTGSRTL</sequence>
<protein>
    <submittedName>
        <fullName evidence="3">Ig-like domain-containing protein</fullName>
    </submittedName>
</protein>
<name>A0A183B908_9TREM</name>
<dbReference type="WBParaSite" id="ECPE_0001573301-mRNA-1">
    <property type="protein sequence ID" value="ECPE_0001573301-mRNA-1"/>
    <property type="gene ID" value="ECPE_0001573301"/>
</dbReference>
<evidence type="ECO:0000313" key="1">
    <source>
        <dbReference type="EMBL" id="VDP92965.1"/>
    </source>
</evidence>
<dbReference type="AlphaFoldDB" id="A0A183B908"/>
<keyword evidence="2" id="KW-1185">Reference proteome</keyword>